<dbReference type="SUPFAM" id="SSF53474">
    <property type="entry name" value="alpha/beta-Hydrolases"/>
    <property type="match status" value="1"/>
</dbReference>
<protein>
    <submittedName>
        <fullName evidence="3">Lysophospholipase L2</fullName>
    </submittedName>
</protein>
<proteinExistence type="predicted"/>
<dbReference type="Pfam" id="PF12146">
    <property type="entry name" value="Hydrolase_4"/>
    <property type="match status" value="1"/>
</dbReference>
<feature type="signal peptide" evidence="1">
    <location>
        <begin position="1"/>
        <end position="23"/>
    </location>
</feature>
<organism evidence="3 4">
    <name type="scientific">Thalassotalea eurytherma</name>
    <dbReference type="NCBI Taxonomy" id="1144278"/>
    <lineage>
        <taxon>Bacteria</taxon>
        <taxon>Pseudomonadati</taxon>
        <taxon>Pseudomonadota</taxon>
        <taxon>Gammaproteobacteria</taxon>
        <taxon>Alteromonadales</taxon>
        <taxon>Colwelliaceae</taxon>
        <taxon>Thalassotalea</taxon>
    </lineage>
</organism>
<dbReference type="InterPro" id="IPR029058">
    <property type="entry name" value="AB_hydrolase_fold"/>
</dbReference>
<evidence type="ECO:0000256" key="1">
    <source>
        <dbReference type="SAM" id="SignalP"/>
    </source>
</evidence>
<dbReference type="RefSeq" id="WP_284207420.1">
    <property type="nucleotide sequence ID" value="NZ_BSSU01000007.1"/>
</dbReference>
<accession>A0ABQ6H1J3</accession>
<dbReference type="Gene3D" id="3.40.50.1820">
    <property type="entry name" value="alpha/beta hydrolase"/>
    <property type="match status" value="1"/>
</dbReference>
<sequence>MPAFKYFTLFSLIPLLFVMNLHAKGYSQEESLPANTPTILSAWQQGNFDTFQGVNDLRVNYASFTNPNHKQCIVLVPGRTEGYLKYQELAYDLTNQGFNLFIIDHRGQGISERMLQNPHKGYVASFDDYVEDLDYFIDNIVSPNCPANTKPFLLAHSMGGNISALYLAKHSEKIQAAVLASPMIGINAGGLPLWLASAVINVRVWWDNNFNDESQYFLGQQGYGQYPFEDNALTHSKERFDFFKNVYDNTPEIQLGGVTNAWLKQALIARETIFASLSNITTPLTVLQSGGDTVVDNIDQFSFCQQLHQAQPQSCPEGKPQVFDNAYHELFFEIDEIRTPALDATLAWFEKHQ</sequence>
<name>A0ABQ6H1J3_9GAMM</name>
<gene>
    <name evidence="3" type="ORF">theurythT_15200</name>
</gene>
<evidence type="ECO:0000313" key="4">
    <source>
        <dbReference type="Proteomes" id="UP001157133"/>
    </source>
</evidence>
<keyword evidence="4" id="KW-1185">Reference proteome</keyword>
<feature type="chain" id="PRO_5045277463" evidence="1">
    <location>
        <begin position="24"/>
        <end position="353"/>
    </location>
</feature>
<evidence type="ECO:0000259" key="2">
    <source>
        <dbReference type="Pfam" id="PF12146"/>
    </source>
</evidence>
<dbReference type="PANTHER" id="PTHR11614">
    <property type="entry name" value="PHOSPHOLIPASE-RELATED"/>
    <property type="match status" value="1"/>
</dbReference>
<comment type="caution">
    <text evidence="3">The sequence shown here is derived from an EMBL/GenBank/DDBJ whole genome shotgun (WGS) entry which is preliminary data.</text>
</comment>
<evidence type="ECO:0000313" key="3">
    <source>
        <dbReference type="EMBL" id="GLX82068.1"/>
    </source>
</evidence>
<dbReference type="EMBL" id="BSSU01000007">
    <property type="protein sequence ID" value="GLX82068.1"/>
    <property type="molecule type" value="Genomic_DNA"/>
</dbReference>
<feature type="domain" description="Serine aminopeptidase S33" evidence="2">
    <location>
        <begin position="68"/>
        <end position="335"/>
    </location>
</feature>
<dbReference type="Proteomes" id="UP001157133">
    <property type="component" value="Unassembled WGS sequence"/>
</dbReference>
<dbReference type="InterPro" id="IPR022742">
    <property type="entry name" value="Hydrolase_4"/>
</dbReference>
<keyword evidence="1" id="KW-0732">Signal</keyword>
<dbReference type="InterPro" id="IPR051044">
    <property type="entry name" value="MAG_DAG_Lipase"/>
</dbReference>
<reference evidence="3 4" key="1">
    <citation type="submission" date="2023-03" db="EMBL/GenBank/DDBJ databases">
        <title>Draft genome sequence of Thalassotalea eurytherma JCM 18482T.</title>
        <authorList>
            <person name="Sawabe T."/>
        </authorList>
    </citation>
    <scope>NUCLEOTIDE SEQUENCE [LARGE SCALE GENOMIC DNA]</scope>
    <source>
        <strain evidence="3 4">JCM 18482</strain>
    </source>
</reference>